<evidence type="ECO:0000313" key="2">
    <source>
        <dbReference type="EMBL" id="GAA4464130.1"/>
    </source>
</evidence>
<sequence length="91" mass="10400">MTMQNAQTSQEPESTMNSDKPVFVAREQVTLVEEIEAVTRLKKLFEGALPTMVKQGRYTDHQAHHEIECLNSAIRRLKGLKFLLSNIDLPF</sequence>
<accession>A0ABP8NEK0</accession>
<feature type="compositionally biased region" description="Polar residues" evidence="1">
    <location>
        <begin position="1"/>
        <end position="18"/>
    </location>
</feature>
<organism evidence="2 3">
    <name type="scientific">Nibrella saemangeumensis</name>
    <dbReference type="NCBI Taxonomy" id="1084526"/>
    <lineage>
        <taxon>Bacteria</taxon>
        <taxon>Pseudomonadati</taxon>
        <taxon>Bacteroidota</taxon>
        <taxon>Cytophagia</taxon>
        <taxon>Cytophagales</taxon>
        <taxon>Spirosomataceae</taxon>
        <taxon>Nibrella</taxon>
    </lineage>
</organism>
<comment type="caution">
    <text evidence="2">The sequence shown here is derived from an EMBL/GenBank/DDBJ whole genome shotgun (WGS) entry which is preliminary data.</text>
</comment>
<keyword evidence="3" id="KW-1185">Reference proteome</keyword>
<evidence type="ECO:0000313" key="3">
    <source>
        <dbReference type="Proteomes" id="UP001501175"/>
    </source>
</evidence>
<reference evidence="3" key="1">
    <citation type="journal article" date="2019" name="Int. J. Syst. Evol. Microbiol.">
        <title>The Global Catalogue of Microorganisms (GCM) 10K type strain sequencing project: providing services to taxonomists for standard genome sequencing and annotation.</title>
        <authorList>
            <consortium name="The Broad Institute Genomics Platform"/>
            <consortium name="The Broad Institute Genome Sequencing Center for Infectious Disease"/>
            <person name="Wu L."/>
            <person name="Ma J."/>
        </authorList>
    </citation>
    <scope>NUCLEOTIDE SEQUENCE [LARGE SCALE GENOMIC DNA]</scope>
    <source>
        <strain evidence="3">JCM 17927</strain>
    </source>
</reference>
<dbReference type="EMBL" id="BAABHD010000076">
    <property type="protein sequence ID" value="GAA4464130.1"/>
    <property type="molecule type" value="Genomic_DNA"/>
</dbReference>
<feature type="region of interest" description="Disordered" evidence="1">
    <location>
        <begin position="1"/>
        <end position="20"/>
    </location>
</feature>
<name>A0ABP8NEK0_9BACT</name>
<proteinExistence type="predicted"/>
<protein>
    <submittedName>
        <fullName evidence="2">Uncharacterized protein</fullName>
    </submittedName>
</protein>
<gene>
    <name evidence="2" type="ORF">GCM10023189_42980</name>
</gene>
<evidence type="ECO:0000256" key="1">
    <source>
        <dbReference type="SAM" id="MobiDB-lite"/>
    </source>
</evidence>
<dbReference type="Proteomes" id="UP001501175">
    <property type="component" value="Unassembled WGS sequence"/>
</dbReference>